<dbReference type="PANTHER" id="PTHR10625:SF11">
    <property type="entry name" value="HISTONE DEACETYLASE 14, CHLOROPLASTIC"/>
    <property type="match status" value="1"/>
</dbReference>
<name>A0AAW0JND0_QUESU</name>
<dbReference type="InterPro" id="IPR037138">
    <property type="entry name" value="His_deacetylse_dom_sf"/>
</dbReference>
<dbReference type="InterPro" id="IPR023801">
    <property type="entry name" value="His_deacetylse_dom"/>
</dbReference>
<evidence type="ECO:0000256" key="2">
    <source>
        <dbReference type="ARBA" id="ARBA00022853"/>
    </source>
</evidence>
<dbReference type="AlphaFoldDB" id="A0AAW0JND0"/>
<keyword evidence="5" id="KW-1185">Reference proteome</keyword>
<dbReference type="GO" id="GO:0040029">
    <property type="term" value="P:epigenetic regulation of gene expression"/>
    <property type="evidence" value="ECO:0007669"/>
    <property type="project" value="TreeGrafter"/>
</dbReference>
<dbReference type="PANTHER" id="PTHR10625">
    <property type="entry name" value="HISTONE DEACETYLASE HDAC1-RELATED"/>
    <property type="match status" value="1"/>
</dbReference>
<dbReference type="GO" id="GO:0005737">
    <property type="term" value="C:cytoplasm"/>
    <property type="evidence" value="ECO:0007669"/>
    <property type="project" value="TreeGrafter"/>
</dbReference>
<evidence type="ECO:0000313" key="5">
    <source>
        <dbReference type="Proteomes" id="UP000237347"/>
    </source>
</evidence>
<sequence>MDQASQQGIIFIDGSGVWTNIFYFNRRLESLAAAGAGITEVIFVLASRNRLDPPDIILFQRGLRGCVLGNVAIVARYAQRSHGLKGVFIIDFDAHHGNGTNDAYYDDPDIFIISTHQDGSYPGTGKVDEVGHGDGEGIEIKFAYTWRVR</sequence>
<evidence type="ECO:0000259" key="3">
    <source>
        <dbReference type="Pfam" id="PF00850"/>
    </source>
</evidence>
<proteinExistence type="predicted"/>
<organism evidence="4 5">
    <name type="scientific">Quercus suber</name>
    <name type="common">Cork oak</name>
    <dbReference type="NCBI Taxonomy" id="58331"/>
    <lineage>
        <taxon>Eukaryota</taxon>
        <taxon>Viridiplantae</taxon>
        <taxon>Streptophyta</taxon>
        <taxon>Embryophyta</taxon>
        <taxon>Tracheophyta</taxon>
        <taxon>Spermatophyta</taxon>
        <taxon>Magnoliopsida</taxon>
        <taxon>eudicotyledons</taxon>
        <taxon>Gunneridae</taxon>
        <taxon>Pentapetalae</taxon>
        <taxon>rosids</taxon>
        <taxon>fabids</taxon>
        <taxon>Fagales</taxon>
        <taxon>Fagaceae</taxon>
        <taxon>Quercus</taxon>
    </lineage>
</organism>
<keyword evidence="2" id="KW-0156">Chromatin regulator</keyword>
<dbReference type="GO" id="GO:0000118">
    <property type="term" value="C:histone deacetylase complex"/>
    <property type="evidence" value="ECO:0007669"/>
    <property type="project" value="TreeGrafter"/>
</dbReference>
<feature type="domain" description="Histone deacetylase" evidence="3">
    <location>
        <begin position="66"/>
        <end position="142"/>
    </location>
</feature>
<reference evidence="4 5" key="1">
    <citation type="journal article" date="2018" name="Sci. Data">
        <title>The draft genome sequence of cork oak.</title>
        <authorList>
            <person name="Ramos A.M."/>
            <person name="Usie A."/>
            <person name="Barbosa P."/>
            <person name="Barros P.M."/>
            <person name="Capote T."/>
            <person name="Chaves I."/>
            <person name="Simoes F."/>
            <person name="Abreu I."/>
            <person name="Carrasquinho I."/>
            <person name="Faro C."/>
            <person name="Guimaraes J.B."/>
            <person name="Mendonca D."/>
            <person name="Nobrega F."/>
            <person name="Rodrigues L."/>
            <person name="Saibo N.J.M."/>
            <person name="Varela M.C."/>
            <person name="Egas C."/>
            <person name="Matos J."/>
            <person name="Miguel C.M."/>
            <person name="Oliveira M.M."/>
            <person name="Ricardo C.P."/>
            <person name="Goncalves S."/>
        </authorList>
    </citation>
    <scope>NUCLEOTIDE SEQUENCE [LARGE SCALE GENOMIC DNA]</scope>
    <source>
        <strain evidence="5">cv. HL8</strain>
    </source>
</reference>
<comment type="caution">
    <text evidence="4">The sequence shown here is derived from an EMBL/GenBank/DDBJ whole genome shotgun (WGS) entry which is preliminary data.</text>
</comment>
<dbReference type="GO" id="GO:0004407">
    <property type="term" value="F:histone deacetylase activity"/>
    <property type="evidence" value="ECO:0007669"/>
    <property type="project" value="TreeGrafter"/>
</dbReference>
<gene>
    <name evidence="4" type="primary">HDA14_1</name>
    <name evidence="4" type="ORF">CFP56_030986</name>
</gene>
<dbReference type="Proteomes" id="UP000237347">
    <property type="component" value="Unassembled WGS sequence"/>
</dbReference>
<evidence type="ECO:0000313" key="4">
    <source>
        <dbReference type="EMBL" id="KAK7827571.1"/>
    </source>
</evidence>
<dbReference type="InterPro" id="IPR023696">
    <property type="entry name" value="Ureohydrolase_dom_sf"/>
</dbReference>
<accession>A0AAW0JND0</accession>
<evidence type="ECO:0000256" key="1">
    <source>
        <dbReference type="ARBA" id="ARBA00022491"/>
    </source>
</evidence>
<dbReference type="Gene3D" id="3.40.800.20">
    <property type="entry name" value="Histone deacetylase domain"/>
    <property type="match status" value="1"/>
</dbReference>
<dbReference type="SUPFAM" id="SSF52768">
    <property type="entry name" value="Arginase/deacetylase"/>
    <property type="match status" value="1"/>
</dbReference>
<dbReference type="Pfam" id="PF00850">
    <property type="entry name" value="Hist_deacetyl"/>
    <property type="match status" value="1"/>
</dbReference>
<dbReference type="EMBL" id="PKMF04000520">
    <property type="protein sequence ID" value="KAK7827571.1"/>
    <property type="molecule type" value="Genomic_DNA"/>
</dbReference>
<protein>
    <submittedName>
        <fullName evidence="4">Histone deacetylase 14</fullName>
    </submittedName>
</protein>
<keyword evidence="1" id="KW-0678">Repressor</keyword>